<dbReference type="Proteomes" id="UP000186110">
    <property type="component" value="Chromosome"/>
</dbReference>
<protein>
    <submittedName>
        <fullName evidence="1">Uncharacterized protein</fullName>
    </submittedName>
</protein>
<accession>A0A1P8K7Y2</accession>
<dbReference type="EMBL" id="CP019239">
    <property type="protein sequence ID" value="APW42109.1"/>
    <property type="molecule type" value="Genomic_DNA"/>
</dbReference>
<dbReference type="AlphaFoldDB" id="A0A1P8K7Y2"/>
<reference evidence="1 2" key="1">
    <citation type="submission" date="2017-01" db="EMBL/GenBank/DDBJ databases">
        <authorList>
            <person name="Mah S.A."/>
            <person name="Swanson W.J."/>
            <person name="Moy G.W."/>
            <person name="Vacquier V.D."/>
        </authorList>
    </citation>
    <scope>NUCLEOTIDE SEQUENCE [LARGE SCALE GENOMIC DNA]</scope>
    <source>
        <strain evidence="1 2">DSM 22694</strain>
    </source>
</reference>
<proteinExistence type="predicted"/>
<organism evidence="1 2">
    <name type="scientific">Rhodoferax saidenbachensis</name>
    <dbReference type="NCBI Taxonomy" id="1484693"/>
    <lineage>
        <taxon>Bacteria</taxon>
        <taxon>Pseudomonadati</taxon>
        <taxon>Pseudomonadota</taxon>
        <taxon>Betaproteobacteria</taxon>
        <taxon>Burkholderiales</taxon>
        <taxon>Comamonadaceae</taxon>
        <taxon>Rhodoferax</taxon>
    </lineage>
</organism>
<evidence type="ECO:0000313" key="1">
    <source>
        <dbReference type="EMBL" id="APW42109.1"/>
    </source>
</evidence>
<gene>
    <name evidence="1" type="ORF">RS694_05895</name>
</gene>
<keyword evidence="2" id="KW-1185">Reference proteome</keyword>
<evidence type="ECO:0000313" key="2">
    <source>
        <dbReference type="Proteomes" id="UP000186110"/>
    </source>
</evidence>
<sequence length="183" mass="19952">MAQENEVFILPGGQTIVTPAFRVYVATGYKPSEKNIEFLKSLKEKIPEMQLVTFDAAKDNRNMLLCRGSFPVYGPNKTPFSSLMEAALNMELVASGVTNENSARIQATLDEFDFSSFGGGAWKMSATFSAPGKASFSVKNEYTFPVSFKAVTGCGEIMKAMETGIESFLSKVYSTPGFVALMQ</sequence>
<name>A0A1P8K7Y2_9BURK</name>
<dbReference type="KEGG" id="rsb:RS694_05895"/>